<dbReference type="SUPFAM" id="SSF50475">
    <property type="entry name" value="FMN-binding split barrel"/>
    <property type="match status" value="1"/>
</dbReference>
<dbReference type="Proteomes" id="UP000578077">
    <property type="component" value="Unassembled WGS sequence"/>
</dbReference>
<keyword evidence="1" id="KW-0560">Oxidoreductase</keyword>
<dbReference type="PANTHER" id="PTHR35176">
    <property type="entry name" value="HEME OXYGENASE HI_0854-RELATED"/>
    <property type="match status" value="1"/>
</dbReference>
<protein>
    <submittedName>
        <fullName evidence="4">Pyridoxamine 5'-phosphate oxidase family protein</fullName>
    </submittedName>
</protein>
<dbReference type="InterPro" id="IPR011576">
    <property type="entry name" value="Pyridox_Oxase_N"/>
</dbReference>
<feature type="compositionally biased region" description="Basic residues" evidence="2">
    <location>
        <begin position="131"/>
        <end position="144"/>
    </location>
</feature>
<dbReference type="GO" id="GO:0005829">
    <property type="term" value="C:cytosol"/>
    <property type="evidence" value="ECO:0007669"/>
    <property type="project" value="TreeGrafter"/>
</dbReference>
<reference evidence="4 5" key="1">
    <citation type="submission" date="2020-08" db="EMBL/GenBank/DDBJ databases">
        <title>Sequencing the genomes of 1000 actinobacteria strains.</title>
        <authorList>
            <person name="Klenk H.-P."/>
        </authorList>
    </citation>
    <scope>NUCLEOTIDE SEQUENCE [LARGE SCALE GENOMIC DNA]</scope>
    <source>
        <strain evidence="4 5">DSM 44593</strain>
    </source>
</reference>
<sequence>MSFTDEEAAYLRENPMGRLATVAPDGSPDVVPVAVEFDGAYLWVGGGSAVTRTRKFRNVAAGGEKVALVVDDTVSFAPFTARGIRIYGAAEQPFERVGMVGPGVYMRIAPTVSWSWNMAGEPVGETWYATRRAHHGRHGRPRRRERTDQSSTMPTTAPGSPPAWAARAPPGRHTPERPRVRL</sequence>
<dbReference type="InterPro" id="IPR052019">
    <property type="entry name" value="F420H2_bilvrd_red/Heme_oxyg"/>
</dbReference>
<evidence type="ECO:0000313" key="4">
    <source>
        <dbReference type="EMBL" id="MBB5997526.1"/>
    </source>
</evidence>
<dbReference type="GO" id="GO:0070967">
    <property type="term" value="F:coenzyme F420 binding"/>
    <property type="evidence" value="ECO:0007669"/>
    <property type="project" value="TreeGrafter"/>
</dbReference>
<evidence type="ECO:0000256" key="1">
    <source>
        <dbReference type="ARBA" id="ARBA00023002"/>
    </source>
</evidence>
<evidence type="ECO:0000313" key="5">
    <source>
        <dbReference type="Proteomes" id="UP000578077"/>
    </source>
</evidence>
<dbReference type="PANTHER" id="PTHR35176:SF6">
    <property type="entry name" value="HEME OXYGENASE HI_0854-RELATED"/>
    <property type="match status" value="1"/>
</dbReference>
<dbReference type="InterPro" id="IPR024031">
    <property type="entry name" value="MSMEG_5819/OxyR"/>
</dbReference>
<comment type="caution">
    <text evidence="4">The sequence shown here is derived from an EMBL/GenBank/DDBJ whole genome shotgun (WGS) entry which is preliminary data.</text>
</comment>
<gene>
    <name evidence="4" type="ORF">HNR25_001277</name>
</gene>
<evidence type="ECO:0000259" key="3">
    <source>
        <dbReference type="Pfam" id="PF01243"/>
    </source>
</evidence>
<feature type="region of interest" description="Disordered" evidence="2">
    <location>
        <begin position="131"/>
        <end position="182"/>
    </location>
</feature>
<dbReference type="NCBIfam" id="TIGR04023">
    <property type="entry name" value="PPOX_MSMEG_5819"/>
    <property type="match status" value="1"/>
</dbReference>
<feature type="domain" description="Pyridoxamine 5'-phosphate oxidase N-terminal" evidence="3">
    <location>
        <begin position="3"/>
        <end position="92"/>
    </location>
</feature>
<dbReference type="Gene3D" id="2.30.110.10">
    <property type="entry name" value="Electron Transport, Fmn-binding Protein, Chain A"/>
    <property type="match status" value="1"/>
</dbReference>
<feature type="compositionally biased region" description="Low complexity" evidence="2">
    <location>
        <begin position="162"/>
        <end position="171"/>
    </location>
</feature>
<name>A0A841E3B3_9ACTN</name>
<dbReference type="AlphaFoldDB" id="A0A841E3B3"/>
<keyword evidence="5" id="KW-1185">Reference proteome</keyword>
<dbReference type="Pfam" id="PF01243">
    <property type="entry name" value="PNPOx_N"/>
    <property type="match status" value="1"/>
</dbReference>
<dbReference type="InterPro" id="IPR012349">
    <property type="entry name" value="Split_barrel_FMN-bd"/>
</dbReference>
<feature type="compositionally biased region" description="Basic and acidic residues" evidence="2">
    <location>
        <begin position="173"/>
        <end position="182"/>
    </location>
</feature>
<dbReference type="RefSeq" id="WP_184633781.1">
    <property type="nucleotide sequence ID" value="NZ_BAABKT010000005.1"/>
</dbReference>
<organism evidence="4 5">
    <name type="scientific">Streptomonospora salina</name>
    <dbReference type="NCBI Taxonomy" id="104205"/>
    <lineage>
        <taxon>Bacteria</taxon>
        <taxon>Bacillati</taxon>
        <taxon>Actinomycetota</taxon>
        <taxon>Actinomycetes</taxon>
        <taxon>Streptosporangiales</taxon>
        <taxon>Nocardiopsidaceae</taxon>
        <taxon>Streptomonospora</taxon>
    </lineage>
</organism>
<dbReference type="GO" id="GO:0016627">
    <property type="term" value="F:oxidoreductase activity, acting on the CH-CH group of donors"/>
    <property type="evidence" value="ECO:0007669"/>
    <property type="project" value="TreeGrafter"/>
</dbReference>
<evidence type="ECO:0000256" key="2">
    <source>
        <dbReference type="SAM" id="MobiDB-lite"/>
    </source>
</evidence>
<dbReference type="EMBL" id="JACHLY010000001">
    <property type="protein sequence ID" value="MBB5997526.1"/>
    <property type="molecule type" value="Genomic_DNA"/>
</dbReference>
<proteinExistence type="predicted"/>
<accession>A0A841E3B3</accession>